<keyword evidence="8" id="KW-1185">Reference proteome</keyword>
<feature type="disulfide bond" evidence="7">
    <location>
        <begin position="192"/>
        <end position="207"/>
    </location>
</feature>
<dbReference type="Gene3D" id="4.10.400.10">
    <property type="entry name" value="Low-density Lipoprotein Receptor"/>
    <property type="match status" value="2"/>
</dbReference>
<dbReference type="SMART" id="SM00192">
    <property type="entry name" value="LDLa"/>
    <property type="match status" value="3"/>
</dbReference>
<dbReference type="SUPFAM" id="SSF57424">
    <property type="entry name" value="LDL receptor-like module"/>
    <property type="match status" value="2"/>
</dbReference>
<dbReference type="WBParaSite" id="jg16182">
    <property type="protein sequence ID" value="jg16182"/>
    <property type="gene ID" value="jg16182"/>
</dbReference>
<dbReference type="Gene3D" id="4.10.1220.10">
    <property type="entry name" value="EGF-type module"/>
    <property type="match status" value="1"/>
</dbReference>
<dbReference type="PROSITE" id="PS50068">
    <property type="entry name" value="LDLRA_2"/>
    <property type="match status" value="3"/>
</dbReference>
<evidence type="ECO:0000313" key="8">
    <source>
        <dbReference type="Proteomes" id="UP000887574"/>
    </source>
</evidence>
<comment type="caution">
    <text evidence="7">Lacks conserved residue(s) required for the propagation of feature annotation.</text>
</comment>
<keyword evidence="3" id="KW-0677">Repeat</keyword>
<evidence type="ECO:0000256" key="3">
    <source>
        <dbReference type="ARBA" id="ARBA00022737"/>
    </source>
</evidence>
<protein>
    <submittedName>
        <fullName evidence="9">Uncharacterized protein</fullName>
    </submittedName>
</protein>
<dbReference type="GO" id="GO:0005886">
    <property type="term" value="C:plasma membrane"/>
    <property type="evidence" value="ECO:0007669"/>
    <property type="project" value="TreeGrafter"/>
</dbReference>
<dbReference type="Proteomes" id="UP000887574">
    <property type="component" value="Unplaced"/>
</dbReference>
<feature type="disulfide bond" evidence="7">
    <location>
        <begin position="173"/>
        <end position="185"/>
    </location>
</feature>
<dbReference type="Pfam" id="PF00057">
    <property type="entry name" value="Ldl_recept_a"/>
    <property type="match status" value="1"/>
</dbReference>
<dbReference type="CDD" id="cd00112">
    <property type="entry name" value="LDLa"/>
    <property type="match status" value="2"/>
</dbReference>
<dbReference type="InterPro" id="IPR050685">
    <property type="entry name" value="LDLR"/>
</dbReference>
<evidence type="ECO:0000256" key="4">
    <source>
        <dbReference type="ARBA" id="ARBA00022989"/>
    </source>
</evidence>
<dbReference type="PANTHER" id="PTHR24270">
    <property type="entry name" value="LOW-DENSITY LIPOPROTEIN RECEPTOR-RELATED"/>
    <property type="match status" value="1"/>
</dbReference>
<sequence length="462" mass="51555">MVGMHYKCENGWFLALEYFPNLNTLYLASMKLPSQALKRIADNGKLWKLSLAYCSGVEMMDDVKYLLDKCDAIRRLELFSVQQFLPSRVIGHNKVCDGALDCKKETMKSIVRSVERLSFAQIWKIQLVCSVFNNQCNCVLPLEGGVEKMSTLTGHQNYDNDSCLSSLSPILLCDGIQNCHLEKKCVHISKVCDGRLDCVDQSDELGCSCKDCSGDWTALCMGNSRSAVKCIHRWDICNGMTECPGGKDEHNCPGTCNSKYEAIQPIPNVPLVDCPDGKQYSWEHACGLMSGCESQCEKCNSGTTFQCENSSLSEIREEGSPLLQLNASAIVSFKVCDGYEDCSDGNDEANCSLLTAVQCPKSSGSATMDKPHRVVQKCDAGVKKCDGVKQCEKERMNWTAHVQVGFRLFQAKQYIYKVDWRLTSAWLLYYRNILAASQQSMFGKLPSHPLATYHPTWQSSYA</sequence>
<keyword evidence="6 7" id="KW-1015">Disulfide bond</keyword>
<reference evidence="9" key="1">
    <citation type="submission" date="2022-11" db="UniProtKB">
        <authorList>
            <consortium name="WormBaseParasite"/>
        </authorList>
    </citation>
    <scope>IDENTIFICATION</scope>
</reference>
<evidence type="ECO:0000256" key="5">
    <source>
        <dbReference type="ARBA" id="ARBA00023136"/>
    </source>
</evidence>
<keyword evidence="5" id="KW-0472">Membrane</keyword>
<dbReference type="PANTHER" id="PTHR24270:SF61">
    <property type="entry name" value="EGF-LIKE DOMAIN-CONTAINING PROTEIN"/>
    <property type="match status" value="1"/>
</dbReference>
<dbReference type="GO" id="GO:0016192">
    <property type="term" value="P:vesicle-mediated transport"/>
    <property type="evidence" value="ECO:0007669"/>
    <property type="project" value="UniProtKB-ARBA"/>
</dbReference>
<comment type="subcellular location">
    <subcellularLocation>
        <location evidence="1">Membrane</location>
        <topology evidence="1">Single-pass membrane protein</topology>
    </subcellularLocation>
</comment>
<dbReference type="InterPro" id="IPR036055">
    <property type="entry name" value="LDL_receptor-like_sf"/>
</dbReference>
<accession>A0A915D5E5</accession>
<dbReference type="PRINTS" id="PR00261">
    <property type="entry name" value="LDLRECEPTOR"/>
</dbReference>
<feature type="disulfide bond" evidence="7">
    <location>
        <begin position="237"/>
        <end position="252"/>
    </location>
</feature>
<evidence type="ECO:0000256" key="1">
    <source>
        <dbReference type="ARBA" id="ARBA00004167"/>
    </source>
</evidence>
<organism evidence="8 9">
    <name type="scientific">Ditylenchus dipsaci</name>
    <dbReference type="NCBI Taxonomy" id="166011"/>
    <lineage>
        <taxon>Eukaryota</taxon>
        <taxon>Metazoa</taxon>
        <taxon>Ecdysozoa</taxon>
        <taxon>Nematoda</taxon>
        <taxon>Chromadorea</taxon>
        <taxon>Rhabditida</taxon>
        <taxon>Tylenchina</taxon>
        <taxon>Tylenchomorpha</taxon>
        <taxon>Sphaerularioidea</taxon>
        <taxon>Anguinidae</taxon>
        <taxon>Anguininae</taxon>
        <taxon>Ditylenchus</taxon>
    </lineage>
</organism>
<proteinExistence type="predicted"/>
<dbReference type="InterPro" id="IPR002172">
    <property type="entry name" value="LDrepeatLR_classA_rpt"/>
</dbReference>
<keyword evidence="2" id="KW-0812">Transmembrane</keyword>
<keyword evidence="4" id="KW-1133">Transmembrane helix</keyword>
<evidence type="ECO:0000256" key="6">
    <source>
        <dbReference type="ARBA" id="ARBA00023157"/>
    </source>
</evidence>
<evidence type="ECO:0000256" key="2">
    <source>
        <dbReference type="ARBA" id="ARBA00022692"/>
    </source>
</evidence>
<feature type="disulfide bond" evidence="7">
    <location>
        <begin position="336"/>
        <end position="351"/>
    </location>
</feature>
<name>A0A915D5E5_9BILA</name>
<dbReference type="AlphaFoldDB" id="A0A915D5E5"/>
<evidence type="ECO:0000256" key="7">
    <source>
        <dbReference type="PROSITE-ProRule" id="PRU00124"/>
    </source>
</evidence>
<evidence type="ECO:0000313" key="9">
    <source>
        <dbReference type="WBParaSite" id="jg16182"/>
    </source>
</evidence>